<dbReference type="EMBL" id="JAAHBV010000341">
    <property type="protein sequence ID" value="NER61046.1"/>
    <property type="molecule type" value="Genomic_DNA"/>
</dbReference>
<evidence type="ECO:0000256" key="3">
    <source>
        <dbReference type="ARBA" id="ARBA00022723"/>
    </source>
</evidence>
<evidence type="ECO:0000313" key="10">
    <source>
        <dbReference type="EMBL" id="NER64809.1"/>
    </source>
</evidence>
<evidence type="ECO:0000313" key="11">
    <source>
        <dbReference type="Proteomes" id="UP000480410"/>
    </source>
</evidence>
<comment type="cofactor">
    <cofactor evidence="7">
        <name>Zn(2+)</name>
        <dbReference type="ChEBI" id="CHEBI:29105"/>
    </cofactor>
    <text evidence="7">Binds 1 zinc ion.</text>
</comment>
<keyword evidence="2 7" id="KW-0645">Protease</keyword>
<dbReference type="Gene3D" id="1.10.1370.10">
    <property type="entry name" value="Neurolysin, domain 3"/>
    <property type="match status" value="1"/>
</dbReference>
<evidence type="ECO:0000256" key="4">
    <source>
        <dbReference type="ARBA" id="ARBA00022801"/>
    </source>
</evidence>
<sequence length="676" mass="76246">MRPNPLLGPLDPPPYAAIRLEHLQPAIEQIIRDNRVALDAIILSQRQLPTWDDLVMAVDALDARLNQAMNIIITLHARGSEWNAAVDACWLLTKAHAQEKWQNTALFERYEHLAASAHGVNFSPARKVSLQQALKKFRLSGARLPAAQRARVLDIQSTLRTLQMRFFDNLGAATRAWGLLISDPARLRGVGALERAAMAEKARERGLEGWWVTLEEASCSAILEQAEDRDLRQQVYTAYHSRACDLDAAPDNGLLLSELTALRHEHARLLGFANAAELSLQTKTVGSTAQVVAFLHDLVRQSKPLLARQKQRLLAYCLEHGMGELQPWDVAYCTQQSRQHPLALSAQAFREYFCFERVLQALVDLAGTLFNVQLRPSQALQTWHPDVRAYEAYQDHALIGYLYVDALSREGKDDYVWTLRLWNRHVDAEGRFHKAAAVLVSSAQRGADGAPALLTHLDLRKLYHEFGHCLHQLLVTTTDYRLTDLDSLGQDGLELVSELLERWCWSAEYLVTIAAHYQSGQALAPSLLQGFLEHAREQESLTLTRDLVRALFDMHLHLHPDETRSLQQLFKDTHAQVSPWPLADFERPASAFDHLVSGYEAGYYSYLWSRVYAIDAFERFEREGVLNPATGRAMLQTLVAPGTLRPMSENFEAFRGRALSPLPFLTWNGLIAPDSD</sequence>
<organism evidence="10 12">
    <name type="scientific">Pseudomonas brassicae</name>
    <dbReference type="NCBI Taxonomy" id="2708063"/>
    <lineage>
        <taxon>Bacteria</taxon>
        <taxon>Pseudomonadati</taxon>
        <taxon>Pseudomonadota</taxon>
        <taxon>Gammaproteobacteria</taxon>
        <taxon>Pseudomonadales</taxon>
        <taxon>Pseudomonadaceae</taxon>
        <taxon>Pseudomonas</taxon>
    </lineage>
</organism>
<dbReference type="GO" id="GO:0006508">
    <property type="term" value="P:proteolysis"/>
    <property type="evidence" value="ECO:0007669"/>
    <property type="project" value="UniProtKB-KW"/>
</dbReference>
<evidence type="ECO:0000256" key="5">
    <source>
        <dbReference type="ARBA" id="ARBA00022833"/>
    </source>
</evidence>
<dbReference type="Gene3D" id="1.10.1370.40">
    <property type="match status" value="1"/>
</dbReference>
<dbReference type="EMBL" id="JAAHBU010000183">
    <property type="protein sequence ID" value="NER64809.1"/>
    <property type="molecule type" value="Genomic_DNA"/>
</dbReference>
<proteinExistence type="inferred from homology"/>
<name>A0A6B3NRQ6_9PSED</name>
<comment type="caution">
    <text evidence="10">The sequence shown here is derived from an EMBL/GenBank/DDBJ whole genome shotgun (WGS) entry which is preliminary data.</text>
</comment>
<evidence type="ECO:0000259" key="8">
    <source>
        <dbReference type="Pfam" id="PF01432"/>
    </source>
</evidence>
<keyword evidence="3 7" id="KW-0479">Metal-binding</keyword>
<dbReference type="AlphaFoldDB" id="A0A6B3NRQ6"/>
<dbReference type="GO" id="GO:0046872">
    <property type="term" value="F:metal ion binding"/>
    <property type="evidence" value="ECO:0007669"/>
    <property type="project" value="UniProtKB-UniRule"/>
</dbReference>
<keyword evidence="12" id="KW-1185">Reference proteome</keyword>
<dbReference type="Proteomes" id="UP000480410">
    <property type="component" value="Unassembled WGS sequence"/>
</dbReference>
<dbReference type="SUPFAM" id="SSF55486">
    <property type="entry name" value="Metalloproteases ('zincins'), catalytic domain"/>
    <property type="match status" value="1"/>
</dbReference>
<keyword evidence="6 7" id="KW-0482">Metalloprotease</keyword>
<protein>
    <submittedName>
        <fullName evidence="10">M3 family metallopeptidase</fullName>
    </submittedName>
</protein>
<dbReference type="InterPro" id="IPR045090">
    <property type="entry name" value="Pept_M3A_M3B"/>
</dbReference>
<evidence type="ECO:0000313" key="12">
    <source>
        <dbReference type="Proteomes" id="UP000482634"/>
    </source>
</evidence>
<dbReference type="InterPro" id="IPR024077">
    <property type="entry name" value="Neurolysin/TOP_dom2"/>
</dbReference>
<dbReference type="Proteomes" id="UP000482634">
    <property type="component" value="Unassembled WGS sequence"/>
</dbReference>
<evidence type="ECO:0000256" key="1">
    <source>
        <dbReference type="ARBA" id="ARBA00006040"/>
    </source>
</evidence>
<dbReference type="GO" id="GO:0006518">
    <property type="term" value="P:peptide metabolic process"/>
    <property type="evidence" value="ECO:0007669"/>
    <property type="project" value="TreeGrafter"/>
</dbReference>
<dbReference type="Pfam" id="PF01432">
    <property type="entry name" value="Peptidase_M3"/>
    <property type="match status" value="1"/>
</dbReference>
<dbReference type="PANTHER" id="PTHR11804">
    <property type="entry name" value="PROTEASE M3 THIMET OLIGOPEPTIDASE-RELATED"/>
    <property type="match status" value="1"/>
</dbReference>
<keyword evidence="5 7" id="KW-0862">Zinc</keyword>
<dbReference type="PANTHER" id="PTHR11804:SF84">
    <property type="entry name" value="SACCHAROLYSIN"/>
    <property type="match status" value="1"/>
</dbReference>
<accession>A0A6B3NRQ6</accession>
<gene>
    <name evidence="9" type="ORF">G3435_15855</name>
    <name evidence="10" type="ORF">G3436_14195</name>
</gene>
<evidence type="ECO:0000256" key="2">
    <source>
        <dbReference type="ARBA" id="ARBA00022670"/>
    </source>
</evidence>
<dbReference type="InterPro" id="IPR024079">
    <property type="entry name" value="MetalloPept_cat_dom_sf"/>
</dbReference>
<accession>A0A6M0CU68</accession>
<dbReference type="InterPro" id="IPR001567">
    <property type="entry name" value="Pept_M3A_M3B_dom"/>
</dbReference>
<dbReference type="Gene3D" id="3.40.390.10">
    <property type="entry name" value="Collagenase (Catalytic Domain)"/>
    <property type="match status" value="1"/>
</dbReference>
<reference evidence="11 12" key="1">
    <citation type="submission" date="2020-02" db="EMBL/GenBank/DDBJ databases">
        <title>Broccoli isolated Pseudomonas sp.</title>
        <authorList>
            <person name="Fujikawa T."/>
            <person name="Sawada H."/>
        </authorList>
    </citation>
    <scope>NUCLEOTIDE SEQUENCE [LARGE SCALE GENOMIC DNA]</scope>
    <source>
        <strain evidence="10 12">MAFF212427</strain>
        <strain evidence="9 11">MAFF212428</strain>
    </source>
</reference>
<keyword evidence="4 7" id="KW-0378">Hydrolase</keyword>
<evidence type="ECO:0000313" key="9">
    <source>
        <dbReference type="EMBL" id="NER61046.1"/>
    </source>
</evidence>
<dbReference type="GO" id="GO:0004222">
    <property type="term" value="F:metalloendopeptidase activity"/>
    <property type="evidence" value="ECO:0007669"/>
    <property type="project" value="InterPro"/>
</dbReference>
<evidence type="ECO:0000256" key="6">
    <source>
        <dbReference type="ARBA" id="ARBA00023049"/>
    </source>
</evidence>
<feature type="domain" description="Peptidase M3A/M3B catalytic" evidence="8">
    <location>
        <begin position="223"/>
        <end position="666"/>
    </location>
</feature>
<dbReference type="RefSeq" id="WP_163945984.1">
    <property type="nucleotide sequence ID" value="NZ_JAAHBU010000183.1"/>
</dbReference>
<comment type="similarity">
    <text evidence="1 7">Belongs to the peptidase M3 family.</text>
</comment>
<evidence type="ECO:0000256" key="7">
    <source>
        <dbReference type="RuleBase" id="RU003435"/>
    </source>
</evidence>